<reference evidence="2 3" key="1">
    <citation type="submission" date="2018-04" db="EMBL/GenBank/DDBJ databases">
        <title>Genomic Encyclopedia of Type Strains, Phase IV (KMG-IV): sequencing the most valuable type-strain genomes for metagenomic binning, comparative biology and taxonomic classification.</title>
        <authorList>
            <person name="Goeker M."/>
        </authorList>
    </citation>
    <scope>NUCLEOTIDE SEQUENCE [LARGE SCALE GENOMIC DNA]</scope>
    <source>
        <strain evidence="2 3">DSM 104150</strain>
    </source>
</reference>
<dbReference type="OrthoDB" id="9776275at2"/>
<protein>
    <recommendedName>
        <fullName evidence="4">Lipid A deacylase LpxR family protein</fullName>
    </recommendedName>
</protein>
<dbReference type="Pfam" id="PF09982">
    <property type="entry name" value="LpxR"/>
    <property type="match status" value="1"/>
</dbReference>
<dbReference type="RefSeq" id="WP_146216666.1">
    <property type="nucleotide sequence ID" value="NZ_CAKZQT010000026.1"/>
</dbReference>
<comment type="caution">
    <text evidence="2">The sequence shown here is derived from an EMBL/GenBank/DDBJ whole genome shotgun (WGS) entry which is preliminary data.</text>
</comment>
<dbReference type="Proteomes" id="UP000248330">
    <property type="component" value="Unassembled WGS sequence"/>
</dbReference>
<organism evidence="2 3">
    <name type="scientific">Sinimarinibacterium flocculans</name>
    <dbReference type="NCBI Taxonomy" id="985250"/>
    <lineage>
        <taxon>Bacteria</taxon>
        <taxon>Pseudomonadati</taxon>
        <taxon>Pseudomonadota</taxon>
        <taxon>Gammaproteobacteria</taxon>
        <taxon>Nevskiales</taxon>
        <taxon>Nevskiaceae</taxon>
        <taxon>Sinimarinibacterium</taxon>
    </lineage>
</organism>
<keyword evidence="1" id="KW-0732">Signal</keyword>
<gene>
    <name evidence="2" type="ORF">C8D93_11449</name>
</gene>
<dbReference type="InterPro" id="IPR018707">
    <property type="entry name" value="LpxR"/>
</dbReference>
<dbReference type="AlphaFoldDB" id="A0A318EA69"/>
<feature type="signal peptide" evidence="1">
    <location>
        <begin position="1"/>
        <end position="24"/>
    </location>
</feature>
<evidence type="ECO:0000256" key="1">
    <source>
        <dbReference type="SAM" id="SignalP"/>
    </source>
</evidence>
<evidence type="ECO:0000313" key="3">
    <source>
        <dbReference type="Proteomes" id="UP000248330"/>
    </source>
</evidence>
<feature type="chain" id="PRO_5016444076" description="Lipid A deacylase LpxR family protein" evidence="1">
    <location>
        <begin position="25"/>
        <end position="355"/>
    </location>
</feature>
<evidence type="ECO:0000313" key="2">
    <source>
        <dbReference type="EMBL" id="PXV63985.1"/>
    </source>
</evidence>
<evidence type="ECO:0008006" key="4">
    <source>
        <dbReference type="Google" id="ProtNLM"/>
    </source>
</evidence>
<sequence>MYRQTRSVTAIALLLATLPTMTPAAIDADGGEAWATGSIVYIDNDALSVAERDEDYTGGFAVTLAGRRARDGRISADPLLGLVDDWFGVSGGSERYRLHSAQIGAIAFTPADVHIAEPVAGDRPYASLVYWANGRTYLRGAHDAVYQTSISLGVLGLNLLPQFQDGFHGLIGAARPRGWDYQISDGGEPTLRYTVSRQDLAATHRGGGWGDYDLKTTLGGSLGYTTEASAAVSVRWGRLNTPWWSFPPERVNYISEPVPVVGSTGGRRELFVWAGAKLKAPIYNVFLQGQFRDSEVSYERDDLRELVAEAWLGATAQVAERVRVSWVMRYQTSELRDGRGDRELLWGSLFITRDL</sequence>
<name>A0A318EA69_9GAMM</name>
<proteinExistence type="predicted"/>
<dbReference type="InterPro" id="IPR037107">
    <property type="entry name" value="Put_OMP_sf"/>
</dbReference>
<dbReference type="EMBL" id="QICN01000014">
    <property type="protein sequence ID" value="PXV63985.1"/>
    <property type="molecule type" value="Genomic_DNA"/>
</dbReference>
<accession>A0A318EA69</accession>
<keyword evidence="3" id="KW-1185">Reference proteome</keyword>
<dbReference type="Gene3D" id="2.40.128.140">
    <property type="entry name" value="Outer membrane protein"/>
    <property type="match status" value="1"/>
</dbReference>